<dbReference type="GO" id="GO:0007283">
    <property type="term" value="P:spermatogenesis"/>
    <property type="evidence" value="ECO:0007669"/>
    <property type="project" value="InterPro"/>
</dbReference>
<dbReference type="InterPro" id="IPR042769">
    <property type="entry name" value="SPATA6_fam"/>
</dbReference>
<gene>
    <name evidence="5" type="ORF">FQN60_006249</name>
</gene>
<feature type="region of interest" description="Disordered" evidence="3">
    <location>
        <begin position="152"/>
        <end position="332"/>
    </location>
</feature>
<organism evidence="5 6">
    <name type="scientific">Etheostoma spectabile</name>
    <name type="common">orangethroat darter</name>
    <dbReference type="NCBI Taxonomy" id="54343"/>
    <lineage>
        <taxon>Eukaryota</taxon>
        <taxon>Metazoa</taxon>
        <taxon>Chordata</taxon>
        <taxon>Craniata</taxon>
        <taxon>Vertebrata</taxon>
        <taxon>Euteleostomi</taxon>
        <taxon>Actinopterygii</taxon>
        <taxon>Neopterygii</taxon>
        <taxon>Teleostei</taxon>
        <taxon>Neoteleostei</taxon>
        <taxon>Acanthomorphata</taxon>
        <taxon>Eupercaria</taxon>
        <taxon>Perciformes</taxon>
        <taxon>Percoidei</taxon>
        <taxon>Percidae</taxon>
        <taxon>Etheostomatinae</taxon>
        <taxon>Etheostoma</taxon>
    </lineage>
</organism>
<dbReference type="Pfam" id="PF14909">
    <property type="entry name" value="SPATA6"/>
    <property type="match status" value="1"/>
</dbReference>
<dbReference type="AlphaFoldDB" id="A0A5J5CKU5"/>
<evidence type="ECO:0000259" key="4">
    <source>
        <dbReference type="Pfam" id="PF14909"/>
    </source>
</evidence>
<comment type="caution">
    <text evidence="5">The sequence shown here is derived from an EMBL/GenBank/DDBJ whole genome shotgun (WGS) entry which is preliminary data.</text>
</comment>
<name>A0A5J5CKU5_9PERO</name>
<dbReference type="Proteomes" id="UP000327493">
    <property type="component" value="Chromosome 19"/>
</dbReference>
<dbReference type="EMBL" id="VOFY01000019">
    <property type="protein sequence ID" value="KAA8582578.1"/>
    <property type="molecule type" value="Genomic_DNA"/>
</dbReference>
<evidence type="ECO:0000256" key="2">
    <source>
        <dbReference type="ARBA" id="ARBA00022553"/>
    </source>
</evidence>
<sequence length="490" mass="54530">MSRKALKVAVELKFRAVSCPGVHLPAKDDVYLSMCFMGRHHRSECLPAIFRHAVDPGDIAVMLEYETVVIELVQLIPPVADTLASFEEDARRFLFPEPRLVPSSSGVDREVLMTRAPHFPGIAPRLEFSTKTTIIECSADARINIYHNVAMRPVMKRNRTPSSRPKSSSPQRRQPQTLGRRQGGRAYRGRRSDTRSPSYISRSQSLSPVRAETQRLARLSLDSAPPGPADWDTAGTSQPMLALRPGASRSASPHRSAAFTKSSSPLTRSSPTVRYSPTGRSKSLSSGLVGEDDSSFSETHDYHQGPDPSGLQWSYREQARHSRSQSSTHREWEEVQERVRGLLTTPKAVRRLAYQRGTFSAPLNRPPPGLKLRGFGKGDGVRLVDGEASVDVRLLLALFVVQTGLQSERVRDVDVGRQIHPLQLPLGKLLDDTGPGVKEFQEDSALLAHFPDDEAKRDAEHDEPQHVDAVRICPDDLIVLRHVLPRKERQ</sequence>
<dbReference type="PANTHER" id="PTHR16435">
    <property type="entry name" value="SPERMATOGENESIS-ASSOCIATED PROTEIN 6 SPATA6"/>
    <property type="match status" value="1"/>
</dbReference>
<feature type="compositionally biased region" description="Polar residues" evidence="3">
    <location>
        <begin position="195"/>
        <end position="207"/>
    </location>
</feature>
<dbReference type="GO" id="GO:0032027">
    <property type="term" value="F:myosin light chain binding"/>
    <property type="evidence" value="ECO:0007669"/>
    <property type="project" value="InterPro"/>
</dbReference>
<dbReference type="InterPro" id="IPR032732">
    <property type="entry name" value="SPATA6_N"/>
</dbReference>
<feature type="compositionally biased region" description="Polar residues" evidence="3">
    <location>
        <begin position="259"/>
        <end position="286"/>
    </location>
</feature>
<feature type="non-terminal residue" evidence="5">
    <location>
        <position position="490"/>
    </location>
</feature>
<comment type="similarity">
    <text evidence="1">Belongs to the SPATA6 family.</text>
</comment>
<dbReference type="PANTHER" id="PTHR16435:SF5">
    <property type="entry name" value="SPERMATOGENESIS ASSOCIATED 6-LIKE PROTEIN"/>
    <property type="match status" value="1"/>
</dbReference>
<feature type="compositionally biased region" description="Low complexity" evidence="3">
    <location>
        <begin position="244"/>
        <end position="258"/>
    </location>
</feature>
<feature type="domain" description="Spermatogenesis-associated protein 6 N-terminal" evidence="4">
    <location>
        <begin position="10"/>
        <end position="134"/>
    </location>
</feature>
<reference evidence="5 6" key="1">
    <citation type="submission" date="2019-08" db="EMBL/GenBank/DDBJ databases">
        <title>A chromosome-level genome assembly, high-density linkage maps, and genome scans reveal the genomic architecture of hybrid incompatibilities underlying speciation via character displacement in darters (Percidae: Etheostominae).</title>
        <authorList>
            <person name="Moran R.L."/>
            <person name="Catchen J.M."/>
            <person name="Fuller R.C."/>
        </authorList>
    </citation>
    <scope>NUCLEOTIDE SEQUENCE [LARGE SCALE GENOMIC DNA]</scope>
    <source>
        <strain evidence="5">EspeVRDwgs_2016</strain>
        <tissue evidence="5">Muscle</tissue>
    </source>
</reference>
<protein>
    <recommendedName>
        <fullName evidence="4">Spermatogenesis-associated protein 6 N-terminal domain-containing protein</fullName>
    </recommendedName>
</protein>
<evidence type="ECO:0000256" key="1">
    <source>
        <dbReference type="ARBA" id="ARBA00006215"/>
    </source>
</evidence>
<feature type="compositionally biased region" description="Low complexity" evidence="3">
    <location>
        <begin position="161"/>
        <end position="180"/>
    </location>
</feature>
<accession>A0A5J5CKU5</accession>
<evidence type="ECO:0000256" key="3">
    <source>
        <dbReference type="SAM" id="MobiDB-lite"/>
    </source>
</evidence>
<proteinExistence type="inferred from homology"/>
<keyword evidence="6" id="KW-1185">Reference proteome</keyword>
<evidence type="ECO:0000313" key="6">
    <source>
        <dbReference type="Proteomes" id="UP000327493"/>
    </source>
</evidence>
<evidence type="ECO:0000313" key="5">
    <source>
        <dbReference type="EMBL" id="KAA8582578.1"/>
    </source>
</evidence>
<keyword evidence="2" id="KW-0597">Phosphoprotein</keyword>
<dbReference type="GO" id="GO:0120212">
    <property type="term" value="C:sperm head-tail coupling apparatus"/>
    <property type="evidence" value="ECO:0007669"/>
    <property type="project" value="InterPro"/>
</dbReference>